<dbReference type="EMBL" id="CP114058">
    <property type="protein sequence ID" value="WAT02410.1"/>
    <property type="molecule type" value="Genomic_DNA"/>
</dbReference>
<accession>A0ABY7HTB4</accession>
<dbReference type="RefSeq" id="WP_045048200.1">
    <property type="nucleotide sequence ID" value="NZ_CP114058.1"/>
</dbReference>
<evidence type="ECO:0008006" key="3">
    <source>
        <dbReference type="Google" id="ProtNLM"/>
    </source>
</evidence>
<reference evidence="1" key="1">
    <citation type="submission" date="2022-12" db="EMBL/GenBank/DDBJ databases">
        <title>Complete genome sequence of an Australian strain of Rouxiella badensis DAR84756 and resolution of the R. badensis DSM100043 and R. chamberiensis DSM28324 genomes.</title>
        <authorList>
            <person name="Paul S."/>
            <person name="Anderson P.J."/>
            <person name="Maynard G."/>
            <person name="Dyall-Smith M."/>
            <person name="Kudinha T."/>
        </authorList>
    </citation>
    <scope>NUCLEOTIDE SEQUENCE</scope>
    <source>
        <strain evidence="1">DSM 28324</strain>
    </source>
</reference>
<name>A0ABY7HTB4_9GAMM</name>
<sequence>MTDSLFDALDSAFAQQLLALARTLKLDPQVPENQVLDRVALSFRKLLNYLAQHEEATARVLLAYPARHDIRAQLVAIMQENWQQAQETCIFRKDIPIALLAELFTAMLLQLAQLPADAATRHQQSLAATRLFCEGVWLGGE</sequence>
<evidence type="ECO:0000313" key="2">
    <source>
        <dbReference type="Proteomes" id="UP001164712"/>
    </source>
</evidence>
<organism evidence="1 2">
    <name type="scientific">Rouxiella chamberiensis</name>
    <dbReference type="NCBI Taxonomy" id="1513468"/>
    <lineage>
        <taxon>Bacteria</taxon>
        <taxon>Pseudomonadati</taxon>
        <taxon>Pseudomonadota</taxon>
        <taxon>Gammaproteobacteria</taxon>
        <taxon>Enterobacterales</taxon>
        <taxon>Yersiniaceae</taxon>
        <taxon>Rouxiella</taxon>
    </lineage>
</organism>
<dbReference type="Proteomes" id="UP001164712">
    <property type="component" value="Chromosome"/>
</dbReference>
<proteinExistence type="predicted"/>
<evidence type="ECO:0000313" key="1">
    <source>
        <dbReference type="EMBL" id="WAT02410.1"/>
    </source>
</evidence>
<keyword evidence="2" id="KW-1185">Reference proteome</keyword>
<protein>
    <recommendedName>
        <fullName evidence="3">TetR family transcriptional regulator</fullName>
    </recommendedName>
</protein>
<gene>
    <name evidence="1" type="ORF">O1V66_07350</name>
</gene>